<sequence length="133" mass="15290">MWHRFTTRVRYGETDKMGIVYHPNYLKYFELGRTELMRARGLPYSELERRGLNLVVVEANCKYKGSAIYDEEIIISTIVSEATKVKILFDYILNSASDNRLLAEGYTVLACVNTDSKVIKLPEEVISILTKSM</sequence>
<comment type="similarity">
    <text evidence="1">Belongs to the 4-hydroxybenzoyl-CoA thioesterase family.</text>
</comment>
<evidence type="ECO:0000313" key="3">
    <source>
        <dbReference type="EMBL" id="OGL45712.1"/>
    </source>
</evidence>
<dbReference type="Gene3D" id="3.10.129.10">
    <property type="entry name" value="Hotdog Thioesterase"/>
    <property type="match status" value="1"/>
</dbReference>
<dbReference type="InterPro" id="IPR050563">
    <property type="entry name" value="4-hydroxybenzoyl-CoA_TE"/>
</dbReference>
<gene>
    <name evidence="3" type="ORF">A2W05_11590</name>
</gene>
<name>A0A1F7RVY5_9BACT</name>
<dbReference type="PANTHER" id="PTHR31793:SF27">
    <property type="entry name" value="NOVEL THIOESTERASE SUPERFAMILY DOMAIN AND SAPOSIN A-TYPE DOMAIN CONTAINING PROTEIN (0610012H03RIK)"/>
    <property type="match status" value="1"/>
</dbReference>
<dbReference type="CDD" id="cd00586">
    <property type="entry name" value="4HBT"/>
    <property type="match status" value="1"/>
</dbReference>
<proteinExistence type="inferred from homology"/>
<dbReference type="InterPro" id="IPR008272">
    <property type="entry name" value="HB-CoA_thioesterase_AS"/>
</dbReference>
<evidence type="ECO:0000256" key="1">
    <source>
        <dbReference type="ARBA" id="ARBA00005953"/>
    </source>
</evidence>
<dbReference type="InterPro" id="IPR029069">
    <property type="entry name" value="HotDog_dom_sf"/>
</dbReference>
<dbReference type="Proteomes" id="UP000178797">
    <property type="component" value="Unassembled WGS sequence"/>
</dbReference>
<dbReference type="PROSITE" id="PS01328">
    <property type="entry name" value="4HBCOA_THIOESTERASE"/>
    <property type="match status" value="1"/>
</dbReference>
<accession>A0A1F7RVY5</accession>
<dbReference type="SUPFAM" id="SSF54637">
    <property type="entry name" value="Thioesterase/thiol ester dehydrase-isomerase"/>
    <property type="match status" value="1"/>
</dbReference>
<dbReference type="GO" id="GO:0047617">
    <property type="term" value="F:fatty acyl-CoA hydrolase activity"/>
    <property type="evidence" value="ECO:0007669"/>
    <property type="project" value="TreeGrafter"/>
</dbReference>
<dbReference type="PIRSF" id="PIRSF003230">
    <property type="entry name" value="YbgC"/>
    <property type="match status" value="1"/>
</dbReference>
<reference evidence="3 4" key="1">
    <citation type="journal article" date="2016" name="Nat. Commun.">
        <title>Thousands of microbial genomes shed light on interconnected biogeochemical processes in an aquifer system.</title>
        <authorList>
            <person name="Anantharaman K."/>
            <person name="Brown C.T."/>
            <person name="Hug L.A."/>
            <person name="Sharon I."/>
            <person name="Castelle C.J."/>
            <person name="Probst A.J."/>
            <person name="Thomas B.C."/>
            <person name="Singh A."/>
            <person name="Wilkins M.J."/>
            <person name="Karaoz U."/>
            <person name="Brodie E.L."/>
            <person name="Williams K.H."/>
            <person name="Hubbard S.S."/>
            <person name="Banfield J.F."/>
        </authorList>
    </citation>
    <scope>NUCLEOTIDE SEQUENCE [LARGE SCALE GENOMIC DNA]</scope>
</reference>
<keyword evidence="2" id="KW-0378">Hydrolase</keyword>
<dbReference type="AlphaFoldDB" id="A0A1F7RVY5"/>
<comment type="caution">
    <text evidence="3">The sequence shown here is derived from an EMBL/GenBank/DDBJ whole genome shotgun (WGS) entry which is preliminary data.</text>
</comment>
<dbReference type="Pfam" id="PF13279">
    <property type="entry name" value="4HBT_2"/>
    <property type="match status" value="1"/>
</dbReference>
<evidence type="ECO:0000313" key="4">
    <source>
        <dbReference type="Proteomes" id="UP000178797"/>
    </source>
</evidence>
<organism evidence="3 4">
    <name type="scientific">Candidatus Schekmanbacteria bacterium RBG_16_38_10</name>
    <dbReference type="NCBI Taxonomy" id="1817879"/>
    <lineage>
        <taxon>Bacteria</taxon>
        <taxon>Candidatus Schekmaniibacteriota</taxon>
    </lineage>
</organism>
<dbReference type="EMBL" id="MGDE01000119">
    <property type="protein sequence ID" value="OGL45712.1"/>
    <property type="molecule type" value="Genomic_DNA"/>
</dbReference>
<dbReference type="InterPro" id="IPR006684">
    <property type="entry name" value="YbgC/YbaW"/>
</dbReference>
<dbReference type="PANTHER" id="PTHR31793">
    <property type="entry name" value="4-HYDROXYBENZOYL-COA THIOESTERASE FAMILY MEMBER"/>
    <property type="match status" value="1"/>
</dbReference>
<protein>
    <recommendedName>
        <fullName evidence="5">Thioesterase domain-containing protein</fullName>
    </recommendedName>
</protein>
<evidence type="ECO:0008006" key="5">
    <source>
        <dbReference type="Google" id="ProtNLM"/>
    </source>
</evidence>
<evidence type="ECO:0000256" key="2">
    <source>
        <dbReference type="ARBA" id="ARBA00022801"/>
    </source>
</evidence>
<dbReference type="NCBIfam" id="TIGR00051">
    <property type="entry name" value="YbgC/FadM family acyl-CoA thioesterase"/>
    <property type="match status" value="1"/>
</dbReference>